<comment type="caution">
    <text evidence="1">The sequence shown here is derived from an EMBL/GenBank/DDBJ whole genome shotgun (WGS) entry which is preliminary data.</text>
</comment>
<gene>
    <name evidence="1" type="ORF">HPB49_023977</name>
</gene>
<proteinExistence type="predicted"/>
<accession>A0ACB8D0M2</accession>
<name>A0ACB8D0M2_DERSI</name>
<sequence length="1062" mass="118894">MVKRTKRQQGEEPLVQCDKCSRWLYLDEAGFTGIQQAEEASPFICKLCTTVEDLHTRLHAAESEVAILRGLVEKLQVQLSDMCHRSLPSDQTDRDTQCSPNRPLPHSNAQQHEHTTHGAETERELSGVHEGAERIHNKCEEQDRMPSGIHNAIPEAKEPAIITPVETTQGNGKKQGSGDEKHSSQAKSNDLHTPHNKQSRPNKPPHNNAREVLVCGDTNAWQVANALKHLIRGKARVRVRVAKAATIAAMQRLLQRYYDRAENCNRLVVIQAGLKDAINGTQTEAAIQVLRDLVIPSTRELIVCSVPEIVSAGKEIHARTVLLNAQMRELCRDSSATFANLSKTFEKAERQLAHDVRYSPETGHEIATIVMQCARSFLGDLKPPQVADNSKRGTDRQSKGDRSLAERLTLTREADLRRRGILESARAATAQIPFLPNHAATTAQEPRVMNLPPAPTREQFHNHTPPLATVFQSKNRAIAKVGFLNMHGARKHSKWEELYQMLDAEDMLLYAVAETHLLGLEEPPVDLKWQWAGCNRAQGARKGGGVGILWRSDAGNIWTKLEGPEVLVMGDFNGHVQLIDGYQDRNGGLMLQLAERLSLEVANLRPDCIGETTWSARNSRSCIDYALTSPNLTAHMTRVHVDESGQFSLGSDHNRIALTFSASAHRVHRTDRCKSVRQYLPATSFERVAGDFEKSGIHMRQTTYAEFIDELHHTMRRYEKRDQQVKTALEARRAANRAHRNAVRSLSTEECHQAWQEFLKRKKDMQKIVQKKITESNQKQLRTITEAGRNGPQKFWAYISSLDREAPRPILRDAPGEEVTDSEEHLTAYMQQLYNSSIPVQQIDCASRKYGLLNYPETGGARCETAKGVQDHVCETERELWKSAMASKTTLRLYCDNKGTITPEPIYDNLGRSALLFEARAGALRTLDCAPEVQAAVCRVCGSERETAEHLVLNCAKLSPTPKEGTTMPQALGFLDAEGGRCFEGVATTKARLERWWRAVKQSRTVPAAVHRWTRNNAACRTVAHDYSSTAPSLAFNPRPVMPAHSRDQTWPLPCAAAENRL</sequence>
<evidence type="ECO:0000313" key="2">
    <source>
        <dbReference type="Proteomes" id="UP000821865"/>
    </source>
</evidence>
<evidence type="ECO:0000313" key="1">
    <source>
        <dbReference type="EMBL" id="KAH7955015.1"/>
    </source>
</evidence>
<dbReference type="Proteomes" id="UP000821865">
    <property type="component" value="Chromosome 4"/>
</dbReference>
<reference evidence="1" key="1">
    <citation type="submission" date="2020-05" db="EMBL/GenBank/DDBJ databases">
        <title>Large-scale comparative analyses of tick genomes elucidate their genetic diversity and vector capacities.</title>
        <authorList>
            <person name="Jia N."/>
            <person name="Wang J."/>
            <person name="Shi W."/>
            <person name="Du L."/>
            <person name="Sun Y."/>
            <person name="Zhan W."/>
            <person name="Jiang J."/>
            <person name="Wang Q."/>
            <person name="Zhang B."/>
            <person name="Ji P."/>
            <person name="Sakyi L.B."/>
            <person name="Cui X."/>
            <person name="Yuan T."/>
            <person name="Jiang B."/>
            <person name="Yang W."/>
            <person name="Lam T.T.-Y."/>
            <person name="Chang Q."/>
            <person name="Ding S."/>
            <person name="Wang X."/>
            <person name="Zhu J."/>
            <person name="Ruan X."/>
            <person name="Zhao L."/>
            <person name="Wei J."/>
            <person name="Que T."/>
            <person name="Du C."/>
            <person name="Cheng J."/>
            <person name="Dai P."/>
            <person name="Han X."/>
            <person name="Huang E."/>
            <person name="Gao Y."/>
            <person name="Liu J."/>
            <person name="Shao H."/>
            <person name="Ye R."/>
            <person name="Li L."/>
            <person name="Wei W."/>
            <person name="Wang X."/>
            <person name="Wang C."/>
            <person name="Yang T."/>
            <person name="Huo Q."/>
            <person name="Li W."/>
            <person name="Guo W."/>
            <person name="Chen H."/>
            <person name="Zhou L."/>
            <person name="Ni X."/>
            <person name="Tian J."/>
            <person name="Zhou Y."/>
            <person name="Sheng Y."/>
            <person name="Liu T."/>
            <person name="Pan Y."/>
            <person name="Xia L."/>
            <person name="Li J."/>
            <person name="Zhao F."/>
            <person name="Cao W."/>
        </authorList>
    </citation>
    <scope>NUCLEOTIDE SEQUENCE</scope>
    <source>
        <strain evidence="1">Dsil-2018</strain>
    </source>
</reference>
<dbReference type="EMBL" id="CM023473">
    <property type="protein sequence ID" value="KAH7955015.1"/>
    <property type="molecule type" value="Genomic_DNA"/>
</dbReference>
<keyword evidence="2" id="KW-1185">Reference proteome</keyword>
<organism evidence="1 2">
    <name type="scientific">Dermacentor silvarum</name>
    <name type="common">Tick</name>
    <dbReference type="NCBI Taxonomy" id="543639"/>
    <lineage>
        <taxon>Eukaryota</taxon>
        <taxon>Metazoa</taxon>
        <taxon>Ecdysozoa</taxon>
        <taxon>Arthropoda</taxon>
        <taxon>Chelicerata</taxon>
        <taxon>Arachnida</taxon>
        <taxon>Acari</taxon>
        <taxon>Parasitiformes</taxon>
        <taxon>Ixodida</taxon>
        <taxon>Ixodoidea</taxon>
        <taxon>Ixodidae</taxon>
        <taxon>Rhipicephalinae</taxon>
        <taxon>Dermacentor</taxon>
    </lineage>
</organism>
<protein>
    <submittedName>
        <fullName evidence="1">Uncharacterized protein</fullName>
    </submittedName>
</protein>